<dbReference type="Pfam" id="PF13400">
    <property type="entry name" value="Tad"/>
    <property type="match status" value="1"/>
</dbReference>
<evidence type="ECO:0000313" key="4">
    <source>
        <dbReference type="Proteomes" id="UP000246018"/>
    </source>
</evidence>
<evidence type="ECO:0000313" key="3">
    <source>
        <dbReference type="EMBL" id="PVG81514.1"/>
    </source>
</evidence>
<feature type="transmembrane region" description="Helical" evidence="1">
    <location>
        <begin position="12"/>
        <end position="32"/>
    </location>
</feature>
<protein>
    <recommendedName>
        <fullName evidence="2">Putative Flp pilus-assembly TadG-like N-terminal domain-containing protein</fullName>
    </recommendedName>
</protein>
<evidence type="ECO:0000259" key="2">
    <source>
        <dbReference type="Pfam" id="PF13400"/>
    </source>
</evidence>
<dbReference type="AlphaFoldDB" id="A0A2T8F718"/>
<proteinExistence type="predicted"/>
<dbReference type="InterPro" id="IPR028087">
    <property type="entry name" value="Tad_N"/>
</dbReference>
<dbReference type="RefSeq" id="WP_116573281.1">
    <property type="nucleotide sequence ID" value="NZ_QDGZ01000007.1"/>
</dbReference>
<keyword evidence="1" id="KW-1133">Transmembrane helix</keyword>
<sequence>MSTSLRRDERGSTVPLIAGMVGVLVLAIGVLVNASSAYLQRQALDTLADGAALRGADLGAGGVYGEGLPAERLLQTPSEVAAAVTTYLTSIGAYDRYPGLRLAGVRVDQEARSVTVVLSAPIDLPLQVPGAAVRPLASASGTAAVELVR</sequence>
<name>A0A2T8F718_9ACTN</name>
<dbReference type="Proteomes" id="UP000246018">
    <property type="component" value="Unassembled WGS sequence"/>
</dbReference>
<dbReference type="OrthoDB" id="3789668at2"/>
<dbReference type="EMBL" id="QDGZ01000007">
    <property type="protein sequence ID" value="PVG81514.1"/>
    <property type="molecule type" value="Genomic_DNA"/>
</dbReference>
<reference evidence="3 4" key="1">
    <citation type="submission" date="2018-04" db="EMBL/GenBank/DDBJ databases">
        <title>Genome of Nocardioides gansuensis WSJ-1.</title>
        <authorList>
            <person name="Wu S."/>
            <person name="Wang G."/>
        </authorList>
    </citation>
    <scope>NUCLEOTIDE SEQUENCE [LARGE SCALE GENOMIC DNA]</scope>
    <source>
        <strain evidence="3 4">WSJ-1</strain>
    </source>
</reference>
<evidence type="ECO:0000256" key="1">
    <source>
        <dbReference type="SAM" id="Phobius"/>
    </source>
</evidence>
<feature type="domain" description="Putative Flp pilus-assembly TadG-like N-terminal" evidence="2">
    <location>
        <begin position="11"/>
        <end position="56"/>
    </location>
</feature>
<keyword evidence="4" id="KW-1185">Reference proteome</keyword>
<organism evidence="3 4">
    <name type="scientific">Nocardioides gansuensis</name>
    <dbReference type="NCBI Taxonomy" id="2138300"/>
    <lineage>
        <taxon>Bacteria</taxon>
        <taxon>Bacillati</taxon>
        <taxon>Actinomycetota</taxon>
        <taxon>Actinomycetes</taxon>
        <taxon>Propionibacteriales</taxon>
        <taxon>Nocardioidaceae</taxon>
        <taxon>Nocardioides</taxon>
    </lineage>
</organism>
<keyword evidence="1" id="KW-0812">Transmembrane</keyword>
<gene>
    <name evidence="3" type="ORF">DDE18_15980</name>
</gene>
<accession>A0A2T8F718</accession>
<comment type="caution">
    <text evidence="3">The sequence shown here is derived from an EMBL/GenBank/DDBJ whole genome shotgun (WGS) entry which is preliminary data.</text>
</comment>
<keyword evidence="1" id="KW-0472">Membrane</keyword>